<dbReference type="AlphaFoldDB" id="A0A382FQL7"/>
<gene>
    <name evidence="1" type="ORF">METZ01_LOCUS217766</name>
</gene>
<dbReference type="SUPFAM" id="SSF51569">
    <property type="entry name" value="Aldolase"/>
    <property type="match status" value="1"/>
</dbReference>
<proteinExistence type="predicted"/>
<organism evidence="1">
    <name type="scientific">marine metagenome</name>
    <dbReference type="NCBI Taxonomy" id="408172"/>
    <lineage>
        <taxon>unclassified sequences</taxon>
        <taxon>metagenomes</taxon>
        <taxon>ecological metagenomes</taxon>
    </lineage>
</organism>
<accession>A0A382FQL7</accession>
<dbReference type="InterPro" id="IPR013785">
    <property type="entry name" value="Aldolase_TIM"/>
</dbReference>
<sequence>VAEAGDGHQGQPELALQMARIAVESGADALTFQEIDEKFLYTDLESLPVPHQKRVGWECLEECREVARA</sequence>
<feature type="non-terminal residue" evidence="1">
    <location>
        <position position="69"/>
    </location>
</feature>
<reference evidence="1" key="1">
    <citation type="submission" date="2018-05" db="EMBL/GenBank/DDBJ databases">
        <authorList>
            <person name="Lanie J.A."/>
            <person name="Ng W.-L."/>
            <person name="Kazmierczak K.M."/>
            <person name="Andrzejewski T.M."/>
            <person name="Davidsen T.M."/>
            <person name="Wayne K.J."/>
            <person name="Tettelin H."/>
            <person name="Glass J.I."/>
            <person name="Rusch D."/>
            <person name="Podicherti R."/>
            <person name="Tsui H.-C.T."/>
            <person name="Winkler M.E."/>
        </authorList>
    </citation>
    <scope>NUCLEOTIDE SEQUENCE</scope>
</reference>
<dbReference type="EMBL" id="UINC01051131">
    <property type="protein sequence ID" value="SVB64912.1"/>
    <property type="molecule type" value="Genomic_DNA"/>
</dbReference>
<feature type="non-terminal residue" evidence="1">
    <location>
        <position position="1"/>
    </location>
</feature>
<name>A0A382FQL7_9ZZZZ</name>
<dbReference type="Gene3D" id="3.20.20.70">
    <property type="entry name" value="Aldolase class I"/>
    <property type="match status" value="1"/>
</dbReference>
<evidence type="ECO:0000313" key="1">
    <source>
        <dbReference type="EMBL" id="SVB64912.1"/>
    </source>
</evidence>
<evidence type="ECO:0008006" key="2">
    <source>
        <dbReference type="Google" id="ProtNLM"/>
    </source>
</evidence>
<protein>
    <recommendedName>
        <fullName evidence="2">N-acetylneuraminic acid synthase N-terminal domain-containing protein</fullName>
    </recommendedName>
</protein>